<feature type="transmembrane region" description="Helical" evidence="10">
    <location>
        <begin position="44"/>
        <end position="62"/>
    </location>
</feature>
<keyword evidence="6 10" id="KW-0472">Membrane</keyword>
<evidence type="ECO:0000313" key="13">
    <source>
        <dbReference type="Proteomes" id="UP000539985"/>
    </source>
</evidence>
<dbReference type="AlphaFoldDB" id="A0A7Y7XC14"/>
<dbReference type="GO" id="GO:0006935">
    <property type="term" value="P:chemotaxis"/>
    <property type="evidence" value="ECO:0007669"/>
    <property type="project" value="UniProtKB-ARBA"/>
</dbReference>
<evidence type="ECO:0000256" key="4">
    <source>
        <dbReference type="ARBA" id="ARBA00022692"/>
    </source>
</evidence>
<dbReference type="Gene3D" id="1.10.287.950">
    <property type="entry name" value="Methyl-accepting chemotaxis protein"/>
    <property type="match status" value="1"/>
</dbReference>
<dbReference type="PANTHER" id="PTHR32089">
    <property type="entry name" value="METHYL-ACCEPTING CHEMOTAXIS PROTEIN MCPB"/>
    <property type="match status" value="1"/>
</dbReference>
<evidence type="ECO:0000256" key="1">
    <source>
        <dbReference type="ARBA" id="ARBA00004236"/>
    </source>
</evidence>
<evidence type="ECO:0000256" key="5">
    <source>
        <dbReference type="ARBA" id="ARBA00022989"/>
    </source>
</evidence>
<comment type="subcellular location">
    <subcellularLocation>
        <location evidence="1">Cell membrane</location>
    </subcellularLocation>
</comment>
<accession>A0A7Y7XC14</accession>
<keyword evidence="3" id="KW-0488">Methylation</keyword>
<protein>
    <submittedName>
        <fullName evidence="12">Chemotaxis protein</fullName>
    </submittedName>
</protein>
<keyword evidence="7 8" id="KW-0807">Transducer</keyword>
<feature type="compositionally biased region" description="Polar residues" evidence="9">
    <location>
        <begin position="391"/>
        <end position="405"/>
    </location>
</feature>
<dbReference type="GO" id="GO:0005886">
    <property type="term" value="C:plasma membrane"/>
    <property type="evidence" value="ECO:0007669"/>
    <property type="project" value="UniProtKB-SubCell"/>
</dbReference>
<dbReference type="InterPro" id="IPR004089">
    <property type="entry name" value="MCPsignal_dom"/>
</dbReference>
<feature type="transmembrane region" description="Helical" evidence="10">
    <location>
        <begin position="20"/>
        <end position="37"/>
    </location>
</feature>
<evidence type="ECO:0000313" key="12">
    <source>
        <dbReference type="EMBL" id="NWB95953.1"/>
    </source>
</evidence>
<evidence type="ECO:0000256" key="8">
    <source>
        <dbReference type="PROSITE-ProRule" id="PRU00284"/>
    </source>
</evidence>
<keyword evidence="5 10" id="KW-1133">Transmembrane helix</keyword>
<dbReference type="PROSITE" id="PS50111">
    <property type="entry name" value="CHEMOTAXIS_TRANSDUC_2"/>
    <property type="match status" value="1"/>
</dbReference>
<evidence type="ECO:0000256" key="7">
    <source>
        <dbReference type="ARBA" id="ARBA00023224"/>
    </source>
</evidence>
<name>A0A7Y7XC14_9PSED</name>
<dbReference type="Proteomes" id="UP000539985">
    <property type="component" value="Unassembled WGS sequence"/>
</dbReference>
<evidence type="ECO:0000256" key="10">
    <source>
        <dbReference type="SAM" id="Phobius"/>
    </source>
</evidence>
<evidence type="ECO:0000259" key="11">
    <source>
        <dbReference type="PROSITE" id="PS50111"/>
    </source>
</evidence>
<dbReference type="GO" id="GO:0007165">
    <property type="term" value="P:signal transduction"/>
    <property type="evidence" value="ECO:0007669"/>
    <property type="project" value="UniProtKB-KW"/>
</dbReference>
<sequence>MSSSGNLQVPQPTPQASAFFWMPLIPAAFGACVLLLGDWSPARLAWSLGLLVVGGLVGLLNLRHYRQLSARILSAAQAAQITTDIGPTGGLEAVCLEAIPIWSRQIESSRTETETAIIELTSRFSSIAEHLQQTVDNSQATAGDLADHNHQGGALEVLARSDAELLHVIESLKTIQKSRDEMLVQVRNLTGYTGELRAMAGEVAAIAQQTNLLALNAAIEAARAGEAGRGFAVVADAVRTLSSQSSETGQKMSAKVDIINSAITQLVEAAASSTDHDKDSVADSEASIQGVLERFKSITGQLSESAALLQREGLGIRDEVTEVLVNLQFQDRVSQILAQVRNNMEALLRHLREAQQTPGAAVAVDAPAWLAEMELTYATDEQRRNHRTGKVNVNQPTNTQEITFF</sequence>
<evidence type="ECO:0000256" key="6">
    <source>
        <dbReference type="ARBA" id="ARBA00023136"/>
    </source>
</evidence>
<feature type="domain" description="Methyl-accepting transducer" evidence="11">
    <location>
        <begin position="102"/>
        <end position="345"/>
    </location>
</feature>
<evidence type="ECO:0000256" key="3">
    <source>
        <dbReference type="ARBA" id="ARBA00022481"/>
    </source>
</evidence>
<dbReference type="PANTHER" id="PTHR32089:SF112">
    <property type="entry name" value="LYSOZYME-LIKE PROTEIN-RELATED"/>
    <property type="match status" value="1"/>
</dbReference>
<evidence type="ECO:0000256" key="9">
    <source>
        <dbReference type="SAM" id="MobiDB-lite"/>
    </source>
</evidence>
<feature type="region of interest" description="Disordered" evidence="9">
    <location>
        <begin position="386"/>
        <end position="405"/>
    </location>
</feature>
<comment type="caution">
    <text evidence="12">The sequence shown here is derived from an EMBL/GenBank/DDBJ whole genome shotgun (WGS) entry which is preliminary data.</text>
</comment>
<proteinExistence type="predicted"/>
<dbReference type="SMART" id="SM00283">
    <property type="entry name" value="MA"/>
    <property type="match status" value="1"/>
</dbReference>
<dbReference type="EMBL" id="JACAQB010000005">
    <property type="protein sequence ID" value="NWB95953.1"/>
    <property type="molecule type" value="Genomic_DNA"/>
</dbReference>
<evidence type="ECO:0000256" key="2">
    <source>
        <dbReference type="ARBA" id="ARBA00022475"/>
    </source>
</evidence>
<keyword evidence="2" id="KW-1003">Cell membrane</keyword>
<dbReference type="RefSeq" id="WP_177101275.1">
    <property type="nucleotide sequence ID" value="NZ_JACAQB010000005.1"/>
</dbReference>
<dbReference type="Pfam" id="PF00015">
    <property type="entry name" value="MCPsignal"/>
    <property type="match status" value="1"/>
</dbReference>
<reference evidence="12 13" key="1">
    <citation type="submission" date="2020-04" db="EMBL/GenBank/DDBJ databases">
        <title>Molecular characterization of pseudomonads from Agaricus bisporus reveal novel blotch 2 pathogens in Western Europe.</title>
        <authorList>
            <person name="Taparia T."/>
            <person name="Krijger M."/>
            <person name="Haynes E."/>
            <person name="Elpinstone J.G."/>
            <person name="Noble R."/>
            <person name="Van Der Wolf J."/>
        </authorList>
    </citation>
    <scope>NUCLEOTIDE SEQUENCE [LARGE SCALE GENOMIC DNA]</scope>
    <source>
        <strain evidence="12 13">H7001</strain>
    </source>
</reference>
<dbReference type="SUPFAM" id="SSF58104">
    <property type="entry name" value="Methyl-accepting chemotaxis protein (MCP) signaling domain"/>
    <property type="match status" value="1"/>
</dbReference>
<keyword evidence="4 10" id="KW-0812">Transmembrane</keyword>
<organism evidence="12 13">
    <name type="scientific">Pseudomonas gingeri</name>
    <dbReference type="NCBI Taxonomy" id="117681"/>
    <lineage>
        <taxon>Bacteria</taxon>
        <taxon>Pseudomonadati</taxon>
        <taxon>Pseudomonadota</taxon>
        <taxon>Gammaproteobacteria</taxon>
        <taxon>Pseudomonadales</taxon>
        <taxon>Pseudomonadaceae</taxon>
        <taxon>Pseudomonas</taxon>
    </lineage>
</organism>
<gene>
    <name evidence="12" type="ORF">HX882_08645</name>
</gene>